<feature type="chain" id="PRO_5038414326" description="Right handed beta helix region" evidence="2">
    <location>
        <begin position="20"/>
        <end position="459"/>
    </location>
</feature>
<dbReference type="InterPro" id="IPR011050">
    <property type="entry name" value="Pectin_lyase_fold/virulence"/>
</dbReference>
<accession>A0A317G6Z2</accession>
<name>A0A317G6Z2_BUTFI</name>
<evidence type="ECO:0008006" key="5">
    <source>
        <dbReference type="Google" id="ProtNLM"/>
    </source>
</evidence>
<evidence type="ECO:0000256" key="2">
    <source>
        <dbReference type="SAM" id="SignalP"/>
    </source>
</evidence>
<reference evidence="3 4" key="1">
    <citation type="submission" date="2017-09" db="EMBL/GenBank/DDBJ databases">
        <title>High-quality draft genome sequence of Butyrivibrio fibrisolvens INBov1, isolated from cow rumen.</title>
        <authorList>
            <person name="Rodriguez Hernaez J."/>
            <person name="Rivarola M."/>
            <person name="Paniego N."/>
            <person name="Cravero S."/>
            <person name="Ceron Cucchi M."/>
            <person name="Martinez M.C."/>
        </authorList>
    </citation>
    <scope>NUCLEOTIDE SEQUENCE [LARGE SCALE GENOMIC DNA]</scope>
    <source>
        <strain evidence="3 4">INBov1</strain>
    </source>
</reference>
<dbReference type="Gene3D" id="2.160.20.20">
    <property type="match status" value="1"/>
</dbReference>
<feature type="signal peptide" evidence="2">
    <location>
        <begin position="1"/>
        <end position="19"/>
    </location>
</feature>
<dbReference type="Proteomes" id="UP000245488">
    <property type="component" value="Chromosome"/>
</dbReference>
<dbReference type="AlphaFoldDB" id="A0A317G6Z2"/>
<organism evidence="3 4">
    <name type="scientific">Butyrivibrio fibrisolvens</name>
    <dbReference type="NCBI Taxonomy" id="831"/>
    <lineage>
        <taxon>Bacteria</taxon>
        <taxon>Bacillati</taxon>
        <taxon>Bacillota</taxon>
        <taxon>Clostridia</taxon>
        <taxon>Lachnospirales</taxon>
        <taxon>Lachnospiraceae</taxon>
        <taxon>Butyrivibrio</taxon>
    </lineage>
</organism>
<gene>
    <name evidence="3" type="ORF">CPT75_15035</name>
</gene>
<evidence type="ECO:0000313" key="4">
    <source>
        <dbReference type="Proteomes" id="UP000245488"/>
    </source>
</evidence>
<dbReference type="PROSITE" id="PS51257">
    <property type="entry name" value="PROKAR_LIPOPROTEIN"/>
    <property type="match status" value="1"/>
</dbReference>
<feature type="region of interest" description="Disordered" evidence="1">
    <location>
        <begin position="41"/>
        <end position="90"/>
    </location>
</feature>
<protein>
    <recommendedName>
        <fullName evidence="5">Right handed beta helix region</fullName>
    </recommendedName>
</protein>
<comment type="caution">
    <text evidence="3">The sequence shown here is derived from an EMBL/GenBank/DDBJ whole genome shotgun (WGS) entry which is preliminary data.</text>
</comment>
<dbReference type="SUPFAM" id="SSF51126">
    <property type="entry name" value="Pectin lyase-like"/>
    <property type="match status" value="1"/>
</dbReference>
<evidence type="ECO:0000256" key="1">
    <source>
        <dbReference type="SAM" id="MobiDB-lite"/>
    </source>
</evidence>
<feature type="compositionally biased region" description="Low complexity" evidence="1">
    <location>
        <begin position="47"/>
        <end position="62"/>
    </location>
</feature>
<keyword evidence="2" id="KW-0732">Signal</keyword>
<keyword evidence="4" id="KW-1185">Reference proteome</keyword>
<sequence>MKSRIILALLIGSSITLSACGQAAQGTEVAADEGVLAESVVDDAESESTAVAESDTAESSTSSKKKGTHSDKKTDSSSESSSGTLAYSLSDGESISGGTYDAENEDESAIGAGGIISASVSGAVINKISGDATSADSSSFEGVNAAVRAYDNATVTLEDCIITAEADNATGVFAYDGGTINISDSTVNVTGGGAGGIQVAGGGTLYADNLTVTSASKAAIRSDRGGGTMVVNGGTYTSTGTGGCPAIYSTADIQVSDSTCISENSRAVIIEGKNSVTLENCTLSGNDQSTKEGSIKANVLLYQSASGDAEDGTGVFTMNGGSMKSSSGAMFYCTNTSSVISLSNAELELSDTGEFMIVSAGRWGNDGSNGGNCTLNATDQKIEGTITVDDISSLELNLEKSEYIGAINSSGQAGNVSVTLADDSTWELTGDSYISEFNGDTENIVTNGFHVYVDGKELV</sequence>
<dbReference type="InterPro" id="IPR012332">
    <property type="entry name" value="Autotransporter_pectin_lyase_C"/>
</dbReference>
<proteinExistence type="predicted"/>
<dbReference type="EMBL" id="NXNG01000001">
    <property type="protein sequence ID" value="PWT28340.1"/>
    <property type="molecule type" value="Genomic_DNA"/>
</dbReference>
<evidence type="ECO:0000313" key="3">
    <source>
        <dbReference type="EMBL" id="PWT28340.1"/>
    </source>
</evidence>
<dbReference type="RefSeq" id="WP_110073540.1">
    <property type="nucleotide sequence ID" value="NZ_CM009896.1"/>
</dbReference>